<dbReference type="RefSeq" id="WP_121586215.1">
    <property type="nucleotide sequence ID" value="NZ_RCHT01000003.1"/>
</dbReference>
<feature type="transmembrane region" description="Helical" evidence="12">
    <location>
        <begin position="12"/>
        <end position="35"/>
    </location>
</feature>
<evidence type="ECO:0000256" key="1">
    <source>
        <dbReference type="ARBA" id="ARBA00004651"/>
    </source>
</evidence>
<dbReference type="GO" id="GO:0000155">
    <property type="term" value="F:phosphorelay sensor kinase activity"/>
    <property type="evidence" value="ECO:0007669"/>
    <property type="project" value="InterPro"/>
</dbReference>
<evidence type="ECO:0000313" key="14">
    <source>
        <dbReference type="EMBL" id="RLL13594.1"/>
    </source>
</evidence>
<feature type="transmembrane region" description="Helical" evidence="12">
    <location>
        <begin position="282"/>
        <end position="304"/>
    </location>
</feature>
<dbReference type="InterPro" id="IPR036890">
    <property type="entry name" value="HATPase_C_sf"/>
</dbReference>
<dbReference type="InterPro" id="IPR003594">
    <property type="entry name" value="HATPase_dom"/>
</dbReference>
<evidence type="ECO:0000256" key="6">
    <source>
        <dbReference type="ARBA" id="ARBA00022741"/>
    </source>
</evidence>
<accession>A0A498CNV5</accession>
<organism evidence="14 15">
    <name type="scientific">Anaerotruncus massiliensis</name>
    <name type="common">ex Liu et al. 2021</name>
    <dbReference type="NCBI Taxonomy" id="2321404"/>
    <lineage>
        <taxon>Bacteria</taxon>
        <taxon>Bacillati</taxon>
        <taxon>Bacillota</taxon>
        <taxon>Clostridia</taxon>
        <taxon>Eubacteriales</taxon>
        <taxon>Oscillospiraceae</taxon>
        <taxon>Anaerotruncus</taxon>
    </lineage>
</organism>
<evidence type="ECO:0000256" key="12">
    <source>
        <dbReference type="SAM" id="Phobius"/>
    </source>
</evidence>
<keyword evidence="10" id="KW-0902">Two-component regulatory system</keyword>
<dbReference type="EMBL" id="RCHT01000003">
    <property type="protein sequence ID" value="RLL13594.1"/>
    <property type="molecule type" value="Genomic_DNA"/>
</dbReference>
<keyword evidence="8" id="KW-0067">ATP-binding</keyword>
<evidence type="ECO:0000256" key="10">
    <source>
        <dbReference type="ARBA" id="ARBA00023012"/>
    </source>
</evidence>
<dbReference type="InterPro" id="IPR010559">
    <property type="entry name" value="Sig_transdc_His_kin_internal"/>
</dbReference>
<name>A0A498CNV5_9FIRM</name>
<dbReference type="Gene3D" id="6.10.340.10">
    <property type="match status" value="1"/>
</dbReference>
<evidence type="ECO:0000256" key="2">
    <source>
        <dbReference type="ARBA" id="ARBA00022475"/>
    </source>
</evidence>
<keyword evidence="9 12" id="KW-1133">Transmembrane helix</keyword>
<dbReference type="Proteomes" id="UP000276301">
    <property type="component" value="Unassembled WGS sequence"/>
</dbReference>
<dbReference type="PANTHER" id="PTHR34220:SF11">
    <property type="entry name" value="SENSOR PROTEIN KINASE HPTS"/>
    <property type="match status" value="1"/>
</dbReference>
<evidence type="ECO:0000256" key="9">
    <source>
        <dbReference type="ARBA" id="ARBA00022989"/>
    </source>
</evidence>
<dbReference type="AlphaFoldDB" id="A0A498CNV5"/>
<reference evidence="14 15" key="1">
    <citation type="submission" date="2018-10" db="EMBL/GenBank/DDBJ databases">
        <title>Anaerotruncus faecis sp. nov., isolated from human feces.</title>
        <authorList>
            <person name="Wang Y.-J."/>
        </authorList>
    </citation>
    <scope>NUCLEOTIDE SEQUENCE [LARGE SCALE GENOMIC DNA]</scope>
    <source>
        <strain evidence="14 15">22A2-44</strain>
    </source>
</reference>
<dbReference type="InterPro" id="IPR003660">
    <property type="entry name" value="HAMP_dom"/>
</dbReference>
<keyword evidence="5 12" id="KW-0812">Transmembrane</keyword>
<dbReference type="Pfam" id="PF06580">
    <property type="entry name" value="His_kinase"/>
    <property type="match status" value="1"/>
</dbReference>
<dbReference type="Pfam" id="PF02518">
    <property type="entry name" value="HATPase_c"/>
    <property type="match status" value="1"/>
</dbReference>
<dbReference type="SUPFAM" id="SSF55874">
    <property type="entry name" value="ATPase domain of HSP90 chaperone/DNA topoisomerase II/histidine kinase"/>
    <property type="match status" value="1"/>
</dbReference>
<keyword evidence="3" id="KW-0597">Phosphoprotein</keyword>
<evidence type="ECO:0000256" key="7">
    <source>
        <dbReference type="ARBA" id="ARBA00022777"/>
    </source>
</evidence>
<evidence type="ECO:0000259" key="13">
    <source>
        <dbReference type="PROSITE" id="PS50885"/>
    </source>
</evidence>
<proteinExistence type="predicted"/>
<keyword evidence="7" id="KW-0418">Kinase</keyword>
<evidence type="ECO:0000256" key="11">
    <source>
        <dbReference type="ARBA" id="ARBA00023136"/>
    </source>
</evidence>
<evidence type="ECO:0000256" key="3">
    <source>
        <dbReference type="ARBA" id="ARBA00022553"/>
    </source>
</evidence>
<keyword evidence="4" id="KW-0808">Transferase</keyword>
<dbReference type="PROSITE" id="PS50885">
    <property type="entry name" value="HAMP"/>
    <property type="match status" value="1"/>
</dbReference>
<keyword evidence="6" id="KW-0547">Nucleotide-binding</keyword>
<feature type="domain" description="HAMP" evidence="13">
    <location>
        <begin position="306"/>
        <end position="359"/>
    </location>
</feature>
<keyword evidence="11 12" id="KW-0472">Membrane</keyword>
<protein>
    <submittedName>
        <fullName evidence="14">HAMP domain-containing protein</fullName>
    </submittedName>
</protein>
<keyword evidence="15" id="KW-1185">Reference proteome</keyword>
<comment type="subcellular location">
    <subcellularLocation>
        <location evidence="1">Cell membrane</location>
        <topology evidence="1">Multi-pass membrane protein</topology>
    </subcellularLocation>
</comment>
<dbReference type="GO" id="GO:0005886">
    <property type="term" value="C:plasma membrane"/>
    <property type="evidence" value="ECO:0007669"/>
    <property type="project" value="UniProtKB-SubCell"/>
</dbReference>
<evidence type="ECO:0000256" key="4">
    <source>
        <dbReference type="ARBA" id="ARBA00022679"/>
    </source>
</evidence>
<keyword evidence="2" id="KW-1003">Cell membrane</keyword>
<evidence type="ECO:0000256" key="8">
    <source>
        <dbReference type="ARBA" id="ARBA00022840"/>
    </source>
</evidence>
<gene>
    <name evidence="14" type="ORF">D4A47_03775</name>
</gene>
<dbReference type="InterPro" id="IPR050640">
    <property type="entry name" value="Bact_2-comp_sensor_kinase"/>
</dbReference>
<dbReference type="GO" id="GO:0005524">
    <property type="term" value="F:ATP binding"/>
    <property type="evidence" value="ECO:0007669"/>
    <property type="project" value="UniProtKB-KW"/>
</dbReference>
<evidence type="ECO:0000256" key="5">
    <source>
        <dbReference type="ARBA" id="ARBA00022692"/>
    </source>
</evidence>
<evidence type="ECO:0000313" key="15">
    <source>
        <dbReference type="Proteomes" id="UP000276301"/>
    </source>
</evidence>
<sequence length="577" mass="65239">MKHRKTGFLRRLVLTYSAFLLVFMLVLVGAAYQYVVSVSEKTAAINQTQLLDKMVSQVDAYLSEMDQMAQQVKSDPRIINIFNRLQQDASRENYFDVNIMDSIDIASVLTSHNGPSMPIWRISVYNQHGDFISAGASVNPESRVSETLYETDVGAQMRELIDGRAGYLLLPPQEDRWSGTYKARYTSLLRPITNFYSKEVYGIVEIQQGVDQLESYLALDVLTDTVVFLFDGEGNQILPAGRAYSELDERDYYVTAKLSDQYGWRVALAQDRRSMMQPYRSMTVYLFIGSLVTIILLILAVYLISKRISAPLIRLSDEVRKISIDSIQADLVPDESIDEVRELNAAFQSMLKKMNDSVACEQKAYLLALQSQMNPHFLYNSLSTISSMAIEAGEDRIADTCERISQMLRYSSSYSSGGATLGSEIENVRNYLELMKLRYEEYFDYDLSLDKRLEGMAIPRLIIQPIVENCFEHAFKQVEPPWRVSITSRIEGDRWCISVADNGSGFADGEIDELERKVAQYSEDLPANYSELKIGGLGLVNTIIRLKLSAGESVGYRIARNFPQGTTVTLSGRWSAK</sequence>
<comment type="caution">
    <text evidence="14">The sequence shown here is derived from an EMBL/GenBank/DDBJ whole genome shotgun (WGS) entry which is preliminary data.</text>
</comment>
<dbReference type="SMART" id="SM00304">
    <property type="entry name" value="HAMP"/>
    <property type="match status" value="1"/>
</dbReference>
<dbReference type="Gene3D" id="3.30.565.10">
    <property type="entry name" value="Histidine kinase-like ATPase, C-terminal domain"/>
    <property type="match status" value="1"/>
</dbReference>
<dbReference type="PANTHER" id="PTHR34220">
    <property type="entry name" value="SENSOR HISTIDINE KINASE YPDA"/>
    <property type="match status" value="1"/>
</dbReference>